<geneLocation type="mitochondrion" evidence="19"/>
<evidence type="ECO:0000259" key="17">
    <source>
        <dbReference type="Pfam" id="PF00361"/>
    </source>
</evidence>
<comment type="similarity">
    <text evidence="2 16">Belongs to the complex I subunit 4 family.</text>
</comment>
<gene>
    <name evidence="19" type="primary">ND4</name>
</gene>
<dbReference type="EC" id="7.1.1.2" evidence="3 16"/>
<feature type="domain" description="NADH:quinone oxidoreductase/Mrp antiporter transmembrane" evidence="17">
    <location>
        <begin position="110"/>
        <end position="395"/>
    </location>
</feature>
<evidence type="ECO:0000259" key="18">
    <source>
        <dbReference type="Pfam" id="PF01059"/>
    </source>
</evidence>
<keyword evidence="13 16" id="KW-0496">Mitochondrion</keyword>
<comment type="function">
    <text evidence="16">Core subunit of the mitochondrial membrane respiratory chain NADH dehydrogenase (Complex I) which catalyzes electron transfer from NADH through the respiratory chain, using ubiquinone as an electron acceptor. Essential for the catalytic activity and assembly of complex I.</text>
</comment>
<dbReference type="PANTHER" id="PTHR43507:SF20">
    <property type="entry name" value="NADH-UBIQUINONE OXIDOREDUCTASE CHAIN 4"/>
    <property type="match status" value="1"/>
</dbReference>
<feature type="transmembrane region" description="Helical" evidence="16">
    <location>
        <begin position="388"/>
        <end position="407"/>
    </location>
</feature>
<evidence type="ECO:0000256" key="12">
    <source>
        <dbReference type="ARBA" id="ARBA00023075"/>
    </source>
</evidence>
<keyword evidence="12 16" id="KW-0830">Ubiquinone</keyword>
<dbReference type="EMBL" id="KY753826">
    <property type="protein sequence ID" value="AVW86077.1"/>
    <property type="molecule type" value="Genomic_DNA"/>
</dbReference>
<keyword evidence="5 16" id="KW-0813">Transport</keyword>
<evidence type="ECO:0000256" key="10">
    <source>
        <dbReference type="ARBA" id="ARBA00022989"/>
    </source>
</evidence>
<keyword evidence="14 16" id="KW-0472">Membrane</keyword>
<feature type="transmembrane region" description="Helical" evidence="16">
    <location>
        <begin position="255"/>
        <end position="273"/>
    </location>
</feature>
<evidence type="ECO:0000256" key="7">
    <source>
        <dbReference type="ARBA" id="ARBA00022692"/>
    </source>
</evidence>
<feature type="transmembrane region" description="Helical" evidence="16">
    <location>
        <begin position="427"/>
        <end position="444"/>
    </location>
</feature>
<dbReference type="Pfam" id="PF01059">
    <property type="entry name" value="Oxidored_q5_N"/>
    <property type="match status" value="1"/>
</dbReference>
<feature type="transmembrane region" description="Helical" evidence="16">
    <location>
        <begin position="280"/>
        <end position="300"/>
    </location>
</feature>
<comment type="subcellular location">
    <subcellularLocation>
        <location evidence="1 16">Mitochondrion membrane</location>
        <topology evidence="1 16">Multi-pass membrane protein</topology>
    </subcellularLocation>
</comment>
<feature type="transmembrane region" description="Helical" evidence="16">
    <location>
        <begin position="115"/>
        <end position="133"/>
    </location>
</feature>
<feature type="transmembrane region" description="Helical" evidence="16">
    <location>
        <begin position="223"/>
        <end position="243"/>
    </location>
</feature>
<feature type="transmembrane region" description="Helical" evidence="16">
    <location>
        <begin position="145"/>
        <end position="168"/>
    </location>
</feature>
<evidence type="ECO:0000256" key="2">
    <source>
        <dbReference type="ARBA" id="ARBA00009025"/>
    </source>
</evidence>
<evidence type="ECO:0000256" key="14">
    <source>
        <dbReference type="ARBA" id="ARBA00023136"/>
    </source>
</evidence>
<comment type="catalytic activity">
    <reaction evidence="15 16">
        <text>a ubiquinone + NADH + 5 H(+)(in) = a ubiquinol + NAD(+) + 4 H(+)(out)</text>
        <dbReference type="Rhea" id="RHEA:29091"/>
        <dbReference type="Rhea" id="RHEA-COMP:9565"/>
        <dbReference type="Rhea" id="RHEA-COMP:9566"/>
        <dbReference type="ChEBI" id="CHEBI:15378"/>
        <dbReference type="ChEBI" id="CHEBI:16389"/>
        <dbReference type="ChEBI" id="CHEBI:17976"/>
        <dbReference type="ChEBI" id="CHEBI:57540"/>
        <dbReference type="ChEBI" id="CHEBI:57945"/>
        <dbReference type="EC" id="7.1.1.2"/>
    </reaction>
</comment>
<dbReference type="GO" id="GO:0048039">
    <property type="term" value="F:ubiquinone binding"/>
    <property type="evidence" value="ECO:0007669"/>
    <property type="project" value="TreeGrafter"/>
</dbReference>
<proteinExistence type="inferred from homology"/>
<feature type="transmembrane region" description="Helical" evidence="16">
    <location>
        <begin position="21"/>
        <end position="41"/>
    </location>
</feature>
<evidence type="ECO:0000256" key="1">
    <source>
        <dbReference type="ARBA" id="ARBA00004225"/>
    </source>
</evidence>
<evidence type="ECO:0000256" key="15">
    <source>
        <dbReference type="ARBA" id="ARBA00049551"/>
    </source>
</evidence>
<evidence type="ECO:0000256" key="6">
    <source>
        <dbReference type="ARBA" id="ARBA00022660"/>
    </source>
</evidence>
<keyword evidence="9 16" id="KW-0249">Electron transport</keyword>
<dbReference type="PRINTS" id="PR01437">
    <property type="entry name" value="NUOXDRDTASE4"/>
</dbReference>
<reference evidence="19" key="1">
    <citation type="journal article" date="2018" name="Mol. Phylogenet. Evol.">
        <title>Phylogeny, evolution and mitochondrial gene order rearrangement in scale worms (Aphroditiformia, Annelida).</title>
        <authorList>
            <person name="Zhang Y."/>
            <person name="Sun J."/>
            <person name="Rouse G.W."/>
            <person name="Wiklund H."/>
            <person name="Pleijel F."/>
            <person name="Watanabe H.K."/>
            <person name="Chen C."/>
            <person name="Qian P.-Y."/>
            <person name="Qiu J.-W."/>
        </authorList>
    </citation>
    <scope>NUCLEOTIDE SEQUENCE</scope>
</reference>
<feature type="transmembrane region" description="Helical" evidence="16">
    <location>
        <begin position="338"/>
        <end position="356"/>
    </location>
</feature>
<dbReference type="InterPro" id="IPR003918">
    <property type="entry name" value="NADH_UbQ_OxRdtase"/>
</dbReference>
<evidence type="ECO:0000256" key="5">
    <source>
        <dbReference type="ARBA" id="ARBA00022448"/>
    </source>
</evidence>
<dbReference type="GO" id="GO:0008137">
    <property type="term" value="F:NADH dehydrogenase (ubiquinone) activity"/>
    <property type="evidence" value="ECO:0007669"/>
    <property type="project" value="UniProtKB-UniRule"/>
</dbReference>
<evidence type="ECO:0000256" key="4">
    <source>
        <dbReference type="ARBA" id="ARBA00021006"/>
    </source>
</evidence>
<keyword evidence="10 16" id="KW-1133">Transmembrane helix</keyword>
<feature type="transmembrane region" description="Helical" evidence="16">
    <location>
        <begin position="61"/>
        <end position="77"/>
    </location>
</feature>
<dbReference type="GO" id="GO:0042773">
    <property type="term" value="P:ATP synthesis coupled electron transport"/>
    <property type="evidence" value="ECO:0007669"/>
    <property type="project" value="InterPro"/>
</dbReference>
<dbReference type="PANTHER" id="PTHR43507">
    <property type="entry name" value="NADH-UBIQUINONE OXIDOREDUCTASE CHAIN 4"/>
    <property type="match status" value="1"/>
</dbReference>
<feature type="transmembrane region" description="Helical" evidence="16">
    <location>
        <begin position="89"/>
        <end position="109"/>
    </location>
</feature>
<dbReference type="Pfam" id="PF00361">
    <property type="entry name" value="Proton_antipo_M"/>
    <property type="match status" value="1"/>
</dbReference>
<evidence type="ECO:0000256" key="11">
    <source>
        <dbReference type="ARBA" id="ARBA00023027"/>
    </source>
</evidence>
<dbReference type="GO" id="GO:0015990">
    <property type="term" value="P:electron transport coupled proton transport"/>
    <property type="evidence" value="ECO:0007669"/>
    <property type="project" value="TreeGrafter"/>
</dbReference>
<evidence type="ECO:0000256" key="16">
    <source>
        <dbReference type="RuleBase" id="RU003297"/>
    </source>
</evidence>
<accession>A0A343W655</accession>
<feature type="domain" description="NADH:ubiquinone oxidoreductase chain 4 N-terminal" evidence="18">
    <location>
        <begin position="2"/>
        <end position="104"/>
    </location>
</feature>
<dbReference type="InterPro" id="IPR000260">
    <property type="entry name" value="NADH4_N"/>
</dbReference>
<keyword evidence="7 16" id="KW-0812">Transmembrane</keyword>
<protein>
    <recommendedName>
        <fullName evidence="4 16">NADH-ubiquinone oxidoreductase chain 4</fullName>
        <ecNumber evidence="3 16">7.1.1.2</ecNumber>
    </recommendedName>
</protein>
<evidence type="ECO:0000313" key="19">
    <source>
        <dbReference type="EMBL" id="AVW86077.1"/>
    </source>
</evidence>
<evidence type="ECO:0000256" key="13">
    <source>
        <dbReference type="ARBA" id="ARBA00023128"/>
    </source>
</evidence>
<name>A0A343W655_9ANNE</name>
<organism evidence="19">
    <name type="scientific">Branchipolynoe sp. YZ-2018</name>
    <dbReference type="NCBI Taxonomy" id="2153330"/>
    <lineage>
        <taxon>Eukaryota</taxon>
        <taxon>Metazoa</taxon>
        <taxon>Spiralia</taxon>
        <taxon>Lophotrochozoa</taxon>
        <taxon>Annelida</taxon>
        <taxon>Polychaeta</taxon>
        <taxon>Errantia</taxon>
        <taxon>Phyllodocida</taxon>
        <taxon>Polynoidae</taxon>
        <taxon>Branchipolynoe</taxon>
    </lineage>
</organism>
<keyword evidence="8" id="KW-1278">Translocase</keyword>
<dbReference type="GO" id="GO:0031966">
    <property type="term" value="C:mitochondrial membrane"/>
    <property type="evidence" value="ECO:0007669"/>
    <property type="project" value="UniProtKB-SubCell"/>
</dbReference>
<evidence type="ECO:0000256" key="8">
    <source>
        <dbReference type="ARBA" id="ARBA00022967"/>
    </source>
</evidence>
<evidence type="ECO:0000256" key="3">
    <source>
        <dbReference type="ARBA" id="ARBA00012944"/>
    </source>
</evidence>
<dbReference type="AlphaFoldDB" id="A0A343W655"/>
<keyword evidence="11 16" id="KW-0520">NAD</keyword>
<keyword evidence="6 16" id="KW-0679">Respiratory chain</keyword>
<dbReference type="InterPro" id="IPR001750">
    <property type="entry name" value="ND/Mrp_TM"/>
</dbReference>
<dbReference type="GO" id="GO:0003954">
    <property type="term" value="F:NADH dehydrogenase activity"/>
    <property type="evidence" value="ECO:0007669"/>
    <property type="project" value="TreeGrafter"/>
</dbReference>
<sequence length="453" mass="51207">MTAIFISLMMIIFILAKNHLYWTKTTLALMLISFMSTTLLYQPLLTFSTPNILFMTDQLTSTLTTLTIWISALMMMASSKIINFYNKPLFFSMNSVMLTMILCLCFNLSNFISFYILFESSLIPTLIMILGWGYQPERLQAGLYLMLYTIVASLPFLLSLMLLMHMNGTVTMILPHTSAQIFMPPIEYMWWGVTILAFLVKMPMYLFHLWLPKAHVEAPIAGSMVLAGLLLKLGGYGALRLSYLYPPLMYKMSPIMNSIALWGGVITSFICLRQSDIKSLIAYSSIGHMAFVIMGVSLLSPWGWQGALVMMIAHGLSSSCLFALANITYESTHTRSMFLTKGLLCLFPSISFWWLILSISNMAAPPSINLFAEISLFMSAIWSSPLYLILLGLCSFLTAAYSLFLYTSTNHGTYSQLFNPMTILSPNSYSLCMFHAFPIFFLILKPELMNSWF</sequence>
<evidence type="ECO:0000256" key="9">
    <source>
        <dbReference type="ARBA" id="ARBA00022982"/>
    </source>
</evidence>
<feature type="transmembrane region" description="Helical" evidence="16">
    <location>
        <begin position="188"/>
        <end position="211"/>
    </location>
</feature>
<feature type="transmembrane region" description="Helical" evidence="16">
    <location>
        <begin position="306"/>
        <end position="326"/>
    </location>
</feature>